<comment type="caution">
    <text evidence="1">The sequence shown here is derived from an EMBL/GenBank/DDBJ whole genome shotgun (WGS) entry which is preliminary data.</text>
</comment>
<accession>A0ABV4U413</accession>
<protein>
    <submittedName>
        <fullName evidence="1">Uncharacterized protein</fullName>
    </submittedName>
</protein>
<keyword evidence="2" id="KW-1185">Reference proteome</keyword>
<evidence type="ECO:0000313" key="1">
    <source>
        <dbReference type="EMBL" id="MFA9478324.1"/>
    </source>
</evidence>
<proteinExistence type="predicted"/>
<organism evidence="1 2">
    <name type="scientific">Natronomicrosphaera hydrolytica</name>
    <dbReference type="NCBI Taxonomy" id="3242702"/>
    <lineage>
        <taxon>Bacteria</taxon>
        <taxon>Pseudomonadati</taxon>
        <taxon>Planctomycetota</taxon>
        <taxon>Phycisphaerae</taxon>
        <taxon>Phycisphaerales</taxon>
        <taxon>Phycisphaeraceae</taxon>
        <taxon>Natronomicrosphaera</taxon>
    </lineage>
</organism>
<evidence type="ECO:0000313" key="2">
    <source>
        <dbReference type="Proteomes" id="UP001575105"/>
    </source>
</evidence>
<dbReference type="Proteomes" id="UP001575105">
    <property type="component" value="Unassembled WGS sequence"/>
</dbReference>
<sequence length="46" mass="4907">MGHGDQDVTAAIATGVRLADSHAMKVAVRWISDVNLDAAAGWFSMY</sequence>
<reference evidence="1 2" key="1">
    <citation type="submission" date="2024-08" db="EMBL/GenBank/DDBJ databases">
        <title>Whole-genome sequencing of halo(alkali)philic microorganisms from hypersaline lakes.</title>
        <authorList>
            <person name="Sorokin D.Y."/>
            <person name="Merkel A.Y."/>
            <person name="Messina E."/>
            <person name="Yakimov M."/>
        </authorList>
    </citation>
    <scope>NUCLEOTIDE SEQUENCE [LARGE SCALE GENOMIC DNA]</scope>
    <source>
        <strain evidence="1 2">AB-hyl4</strain>
    </source>
</reference>
<dbReference type="RefSeq" id="WP_425345246.1">
    <property type="nucleotide sequence ID" value="NZ_JBGUBD010000004.1"/>
</dbReference>
<gene>
    <name evidence="1" type="ORF">ACERK3_08450</name>
</gene>
<name>A0ABV4U413_9BACT</name>
<dbReference type="EMBL" id="JBGUBD010000004">
    <property type="protein sequence ID" value="MFA9478324.1"/>
    <property type="molecule type" value="Genomic_DNA"/>
</dbReference>